<reference evidence="1 2" key="1">
    <citation type="submission" date="2019-11" db="EMBL/GenBank/DDBJ databases">
        <title>Whole genome sequence of Oryza granulata.</title>
        <authorList>
            <person name="Li W."/>
        </authorList>
    </citation>
    <scope>NUCLEOTIDE SEQUENCE [LARGE SCALE GENOMIC DNA]</scope>
    <source>
        <strain evidence="2">cv. Menghai</strain>
        <tissue evidence="1">Leaf</tissue>
    </source>
</reference>
<evidence type="ECO:0000313" key="1">
    <source>
        <dbReference type="EMBL" id="KAF0901256.1"/>
    </source>
</evidence>
<organism evidence="1 2">
    <name type="scientific">Oryza meyeriana var. granulata</name>
    <dbReference type="NCBI Taxonomy" id="110450"/>
    <lineage>
        <taxon>Eukaryota</taxon>
        <taxon>Viridiplantae</taxon>
        <taxon>Streptophyta</taxon>
        <taxon>Embryophyta</taxon>
        <taxon>Tracheophyta</taxon>
        <taxon>Spermatophyta</taxon>
        <taxon>Magnoliopsida</taxon>
        <taxon>Liliopsida</taxon>
        <taxon>Poales</taxon>
        <taxon>Poaceae</taxon>
        <taxon>BOP clade</taxon>
        <taxon>Oryzoideae</taxon>
        <taxon>Oryzeae</taxon>
        <taxon>Oryzinae</taxon>
        <taxon>Oryza</taxon>
        <taxon>Oryza meyeriana</taxon>
    </lineage>
</organism>
<accession>A0A6G1CM71</accession>
<dbReference type="EMBL" id="SPHZ02000009">
    <property type="protein sequence ID" value="KAF0901256.1"/>
    <property type="molecule type" value="Genomic_DNA"/>
</dbReference>
<keyword evidence="2" id="KW-1185">Reference proteome</keyword>
<dbReference type="AlphaFoldDB" id="A0A6G1CM71"/>
<comment type="caution">
    <text evidence="1">The sequence shown here is derived from an EMBL/GenBank/DDBJ whole genome shotgun (WGS) entry which is preliminary data.</text>
</comment>
<sequence length="107" mass="12315">MELVVPVAIAAPPIDVPDRMDPYSTFILTVRIMRKGNRFEGAWVSEWPIDFDTTNFKDFVDDISDKYPWGIDETVKVHVAKHECASTRRDEKVKRASKAWICEKVMG</sequence>
<name>A0A6G1CM71_9ORYZ</name>
<gene>
    <name evidence="1" type="ORF">E2562_038830</name>
</gene>
<dbReference type="OrthoDB" id="615850at2759"/>
<proteinExistence type="predicted"/>
<protein>
    <submittedName>
        <fullName evidence="1">Uncharacterized protein</fullName>
    </submittedName>
</protein>
<evidence type="ECO:0000313" key="2">
    <source>
        <dbReference type="Proteomes" id="UP000479710"/>
    </source>
</evidence>
<dbReference type="Proteomes" id="UP000479710">
    <property type="component" value="Unassembled WGS sequence"/>
</dbReference>